<dbReference type="EMBL" id="JBITRD010000002">
    <property type="protein sequence ID" value="MFI7844594.1"/>
    <property type="molecule type" value="Genomic_DNA"/>
</dbReference>
<accession>A0ABW8AW30</accession>
<sequence length="78" mass="8795">MTAREYCLTHDSVAYASMLGGVEIKGIEYGITDSIYCVCGAWCSEKSYHHVKINYTAHGIPFFIVHGQRVYIGECIRM</sequence>
<evidence type="ECO:0000313" key="2">
    <source>
        <dbReference type="Proteomes" id="UP001614216"/>
    </source>
</evidence>
<comment type="caution">
    <text evidence="1">The sequence shown here is derived from an EMBL/GenBank/DDBJ whole genome shotgun (WGS) entry which is preliminary data.</text>
</comment>
<keyword evidence="2" id="KW-1185">Reference proteome</keyword>
<name>A0ABW8AW30_9FIRM</name>
<organism evidence="1 2">
    <name type="scientific">Dorea amylophila</name>
    <dbReference type="NCBI Taxonomy" id="2981789"/>
    <lineage>
        <taxon>Bacteria</taxon>
        <taxon>Bacillati</taxon>
        <taxon>Bacillota</taxon>
        <taxon>Clostridia</taxon>
        <taxon>Lachnospirales</taxon>
        <taxon>Lachnospiraceae</taxon>
        <taxon>Dorea</taxon>
    </lineage>
</organism>
<evidence type="ECO:0000313" key="1">
    <source>
        <dbReference type="EMBL" id="MFI7844594.1"/>
    </source>
</evidence>
<dbReference type="Proteomes" id="UP001614216">
    <property type="component" value="Unassembled WGS sequence"/>
</dbReference>
<protein>
    <submittedName>
        <fullName evidence="1">Uncharacterized protein</fullName>
    </submittedName>
</protein>
<reference evidence="1 2" key="1">
    <citation type="submission" date="2024-08" db="EMBL/GenBank/DDBJ databases">
        <authorList>
            <person name="Vancuren S.J."/>
            <person name="Allen-Vercoe E."/>
        </authorList>
    </citation>
    <scope>NUCLEOTIDE SEQUENCE [LARGE SCALE GENOMIC DNA]</scope>
    <source>
        <strain evidence="1 2">16-6-I_42_FAA</strain>
    </source>
</reference>
<dbReference type="RefSeq" id="WP_396569126.1">
    <property type="nucleotide sequence ID" value="NZ_JBITRD010000002.1"/>
</dbReference>
<gene>
    <name evidence="1" type="ORF">ACIF0M_03425</name>
</gene>
<proteinExistence type="predicted"/>